<comment type="caution">
    <text evidence="1">The sequence shown here is derived from an EMBL/GenBank/DDBJ whole genome shotgun (WGS) entry which is preliminary data.</text>
</comment>
<accession>A0A8S9PU18</accession>
<sequence>MMNLVVMLHSHHCEASFGRGTPTPFTTTTVTYTKANMMEMTVEMKMMYDGGDGGNIDVDGIRNTVNAICLPLRMYIMLSSLVSFPVSPPPFVTVSNTILCGLNHCSLTSYKLMESFYGVSATISLYIYILFCKIHIAPKISEEETEEEFEVKECTNDESHVHVDTRTPVYMWPSASGVHVAIGFRCTCGY</sequence>
<organism evidence="1 2">
    <name type="scientific">Brassica cretica</name>
    <name type="common">Mustard</name>
    <dbReference type="NCBI Taxonomy" id="69181"/>
    <lineage>
        <taxon>Eukaryota</taxon>
        <taxon>Viridiplantae</taxon>
        <taxon>Streptophyta</taxon>
        <taxon>Embryophyta</taxon>
        <taxon>Tracheophyta</taxon>
        <taxon>Spermatophyta</taxon>
        <taxon>Magnoliopsida</taxon>
        <taxon>eudicotyledons</taxon>
        <taxon>Gunneridae</taxon>
        <taxon>Pentapetalae</taxon>
        <taxon>rosids</taxon>
        <taxon>malvids</taxon>
        <taxon>Brassicales</taxon>
        <taxon>Brassicaceae</taxon>
        <taxon>Brassiceae</taxon>
        <taxon>Brassica</taxon>
    </lineage>
</organism>
<evidence type="ECO:0000313" key="2">
    <source>
        <dbReference type="Proteomes" id="UP000712600"/>
    </source>
</evidence>
<gene>
    <name evidence="1" type="ORF">F2Q69_00022734</name>
</gene>
<name>A0A8S9PU18_BRACR</name>
<dbReference type="EMBL" id="QGKX02001290">
    <property type="protein sequence ID" value="KAF3535145.1"/>
    <property type="molecule type" value="Genomic_DNA"/>
</dbReference>
<protein>
    <submittedName>
        <fullName evidence="1">Uncharacterized protein</fullName>
    </submittedName>
</protein>
<dbReference type="AlphaFoldDB" id="A0A8S9PU18"/>
<dbReference type="Proteomes" id="UP000712600">
    <property type="component" value="Unassembled WGS sequence"/>
</dbReference>
<proteinExistence type="predicted"/>
<reference evidence="1" key="1">
    <citation type="submission" date="2019-12" db="EMBL/GenBank/DDBJ databases">
        <title>Genome sequencing and annotation of Brassica cretica.</title>
        <authorList>
            <person name="Studholme D.J."/>
            <person name="Sarris P."/>
        </authorList>
    </citation>
    <scope>NUCLEOTIDE SEQUENCE</scope>
    <source>
        <strain evidence="1">PFS-109/04</strain>
        <tissue evidence="1">Leaf</tissue>
    </source>
</reference>
<evidence type="ECO:0000313" key="1">
    <source>
        <dbReference type="EMBL" id="KAF3535145.1"/>
    </source>
</evidence>